<dbReference type="PROSITE" id="PS00678">
    <property type="entry name" value="WD_REPEATS_1"/>
    <property type="match status" value="1"/>
</dbReference>
<keyword evidence="5" id="KW-1185">Reference proteome</keyword>
<dbReference type="PANTHER" id="PTHR19848">
    <property type="entry name" value="WD40 REPEAT PROTEIN"/>
    <property type="match status" value="1"/>
</dbReference>
<evidence type="ECO:0000313" key="5">
    <source>
        <dbReference type="Proteomes" id="UP000187209"/>
    </source>
</evidence>
<reference evidence="4 5" key="1">
    <citation type="submission" date="2016-11" db="EMBL/GenBank/DDBJ databases">
        <title>The macronuclear genome of Stentor coeruleus: a giant cell with tiny introns.</title>
        <authorList>
            <person name="Slabodnick M."/>
            <person name="Ruby J.G."/>
            <person name="Reiff S.B."/>
            <person name="Swart E.C."/>
            <person name="Gosai S."/>
            <person name="Prabakaran S."/>
            <person name="Witkowska E."/>
            <person name="Larue G.E."/>
            <person name="Fisher S."/>
            <person name="Freeman R.M."/>
            <person name="Gunawardena J."/>
            <person name="Chu W."/>
            <person name="Stover N.A."/>
            <person name="Gregory B.D."/>
            <person name="Nowacki M."/>
            <person name="Derisi J."/>
            <person name="Roy S.W."/>
            <person name="Marshall W.F."/>
            <person name="Sood P."/>
        </authorList>
    </citation>
    <scope>NUCLEOTIDE SEQUENCE [LARGE SCALE GENOMIC DNA]</scope>
    <source>
        <strain evidence="4">WM001</strain>
    </source>
</reference>
<evidence type="ECO:0000313" key="4">
    <source>
        <dbReference type="EMBL" id="OMJ73861.1"/>
    </source>
</evidence>
<dbReference type="AlphaFoldDB" id="A0A1R2BAM8"/>
<protein>
    <submittedName>
        <fullName evidence="4">Uncharacterized protein</fullName>
    </submittedName>
</protein>
<dbReference type="Gene3D" id="2.130.10.10">
    <property type="entry name" value="YVTN repeat-like/Quinoprotein amine dehydrogenase"/>
    <property type="match status" value="2"/>
</dbReference>
<dbReference type="InterPro" id="IPR015943">
    <property type="entry name" value="WD40/YVTN_repeat-like_dom_sf"/>
</dbReference>
<dbReference type="InterPro" id="IPR020472">
    <property type="entry name" value="WD40_PAC1"/>
</dbReference>
<keyword evidence="2" id="KW-0677">Repeat</keyword>
<dbReference type="InterPro" id="IPR001680">
    <property type="entry name" value="WD40_rpt"/>
</dbReference>
<feature type="repeat" description="WD" evidence="3">
    <location>
        <begin position="144"/>
        <end position="185"/>
    </location>
</feature>
<proteinExistence type="predicted"/>
<dbReference type="SUPFAM" id="SSF50978">
    <property type="entry name" value="WD40 repeat-like"/>
    <property type="match status" value="1"/>
</dbReference>
<dbReference type="Pfam" id="PF00400">
    <property type="entry name" value="WD40"/>
    <property type="match status" value="5"/>
</dbReference>
<dbReference type="InterPro" id="IPR019775">
    <property type="entry name" value="WD40_repeat_CS"/>
</dbReference>
<sequence>MINSIGSLFQTCNSCEINDDYYFELDKRIKLIEAIKENIYKQAKSIKILIEKLSKEAIRRLEQYIKYYNDLKKTPVSESKKINLLKFRLVAASNLCINTSGIKGYFDQDFISEKNILKNNNDYLNHMSPQELKLELENKYGFQSTGHTGYITSLVIFSDNDRFITCSQDKTIRLWSLKSKSQIHVFLGHTSVIWNVSLNFNNQLLVSSSGDSTVKIWSIEEKRLLFTKIGHMNFVTVALLTKDNKIISGSGDCTVRIWNLYSDKEIGQFEFEADISSLALTNDEEKVVVGCSNSIITMLNLKKFNKELEIKGPSMRVSSVCLFNDSSMIVTGGSDNLVNIYSVSESVLKNSISLSSKVYCVSLSSDQKYILAGNGSGTLDVISLVNYKIEYSLSGHTKEVRGAEMSSDGSFIITGSIDNSFIIWDTKTRTKKNILMHQHEPLNFLGATPDYKYVFIGSGNGLVKLYDLKNKVCIENYAGFQGALQIKFSNNRKYMIFSDNEFRFKVCFTTEKVKMLFASYAKGIIS</sequence>
<comment type="caution">
    <text evidence="4">The sequence shown here is derived from an EMBL/GenBank/DDBJ whole genome shotgun (WGS) entry which is preliminary data.</text>
</comment>
<dbReference type="CDD" id="cd00200">
    <property type="entry name" value="WD40"/>
    <property type="match status" value="1"/>
</dbReference>
<dbReference type="OrthoDB" id="538223at2759"/>
<accession>A0A1R2BAM8</accession>
<keyword evidence="1 3" id="KW-0853">WD repeat</keyword>
<gene>
    <name evidence="4" type="ORF">SteCoe_27377</name>
</gene>
<evidence type="ECO:0000256" key="1">
    <source>
        <dbReference type="ARBA" id="ARBA00022574"/>
    </source>
</evidence>
<organism evidence="4 5">
    <name type="scientific">Stentor coeruleus</name>
    <dbReference type="NCBI Taxonomy" id="5963"/>
    <lineage>
        <taxon>Eukaryota</taxon>
        <taxon>Sar</taxon>
        <taxon>Alveolata</taxon>
        <taxon>Ciliophora</taxon>
        <taxon>Postciliodesmatophora</taxon>
        <taxon>Heterotrichea</taxon>
        <taxon>Heterotrichida</taxon>
        <taxon>Stentoridae</taxon>
        <taxon>Stentor</taxon>
    </lineage>
</organism>
<feature type="repeat" description="WD" evidence="3">
    <location>
        <begin position="228"/>
        <end position="268"/>
    </location>
</feature>
<dbReference type="Proteomes" id="UP000187209">
    <property type="component" value="Unassembled WGS sequence"/>
</dbReference>
<feature type="repeat" description="WD" evidence="3">
    <location>
        <begin position="186"/>
        <end position="227"/>
    </location>
</feature>
<dbReference type="EMBL" id="MPUH01000791">
    <property type="protein sequence ID" value="OMJ73861.1"/>
    <property type="molecule type" value="Genomic_DNA"/>
</dbReference>
<dbReference type="PROSITE" id="PS50294">
    <property type="entry name" value="WD_REPEATS_REGION"/>
    <property type="match status" value="3"/>
</dbReference>
<evidence type="ECO:0000256" key="3">
    <source>
        <dbReference type="PROSITE-ProRule" id="PRU00221"/>
    </source>
</evidence>
<evidence type="ECO:0000256" key="2">
    <source>
        <dbReference type="ARBA" id="ARBA00022737"/>
    </source>
</evidence>
<feature type="repeat" description="WD" evidence="3">
    <location>
        <begin position="393"/>
        <end position="434"/>
    </location>
</feature>
<dbReference type="PRINTS" id="PR00320">
    <property type="entry name" value="GPROTEINBRPT"/>
</dbReference>
<dbReference type="SMART" id="SM00320">
    <property type="entry name" value="WD40"/>
    <property type="match status" value="8"/>
</dbReference>
<dbReference type="InterPro" id="IPR036322">
    <property type="entry name" value="WD40_repeat_dom_sf"/>
</dbReference>
<dbReference type="PROSITE" id="PS50082">
    <property type="entry name" value="WD_REPEATS_2"/>
    <property type="match status" value="4"/>
</dbReference>
<dbReference type="PANTHER" id="PTHR19848:SF8">
    <property type="entry name" value="F-BOX AND WD REPEAT DOMAIN CONTAINING 7"/>
    <property type="match status" value="1"/>
</dbReference>
<name>A0A1R2BAM8_9CILI</name>